<comment type="caution">
    <text evidence="1">The sequence shown here is derived from an EMBL/GenBank/DDBJ whole genome shotgun (WGS) entry which is preliminary data.</text>
</comment>
<evidence type="ECO:0000313" key="2">
    <source>
        <dbReference type="Proteomes" id="UP001055811"/>
    </source>
</evidence>
<evidence type="ECO:0000313" key="1">
    <source>
        <dbReference type="EMBL" id="KAI3700925.1"/>
    </source>
</evidence>
<organism evidence="1 2">
    <name type="scientific">Cichorium intybus</name>
    <name type="common">Chicory</name>
    <dbReference type="NCBI Taxonomy" id="13427"/>
    <lineage>
        <taxon>Eukaryota</taxon>
        <taxon>Viridiplantae</taxon>
        <taxon>Streptophyta</taxon>
        <taxon>Embryophyta</taxon>
        <taxon>Tracheophyta</taxon>
        <taxon>Spermatophyta</taxon>
        <taxon>Magnoliopsida</taxon>
        <taxon>eudicotyledons</taxon>
        <taxon>Gunneridae</taxon>
        <taxon>Pentapetalae</taxon>
        <taxon>asterids</taxon>
        <taxon>campanulids</taxon>
        <taxon>Asterales</taxon>
        <taxon>Asteraceae</taxon>
        <taxon>Cichorioideae</taxon>
        <taxon>Cichorieae</taxon>
        <taxon>Cichoriinae</taxon>
        <taxon>Cichorium</taxon>
    </lineage>
</organism>
<reference evidence="2" key="1">
    <citation type="journal article" date="2022" name="Mol. Ecol. Resour.">
        <title>The genomes of chicory, endive, great burdock and yacon provide insights into Asteraceae palaeo-polyploidization history and plant inulin production.</title>
        <authorList>
            <person name="Fan W."/>
            <person name="Wang S."/>
            <person name="Wang H."/>
            <person name="Wang A."/>
            <person name="Jiang F."/>
            <person name="Liu H."/>
            <person name="Zhao H."/>
            <person name="Xu D."/>
            <person name="Zhang Y."/>
        </authorList>
    </citation>
    <scope>NUCLEOTIDE SEQUENCE [LARGE SCALE GENOMIC DNA]</scope>
    <source>
        <strain evidence="2">cv. Punajuju</strain>
    </source>
</reference>
<name>A0ACB8ZTC6_CICIN</name>
<keyword evidence="2" id="KW-1185">Reference proteome</keyword>
<accession>A0ACB8ZTC6</accession>
<protein>
    <submittedName>
        <fullName evidence="1">Uncharacterized protein</fullName>
    </submittedName>
</protein>
<reference evidence="1 2" key="2">
    <citation type="journal article" date="2022" name="Mol. Ecol. Resour.">
        <title>The genomes of chicory, endive, great burdock and yacon provide insights into Asteraceae paleo-polyploidization history and plant inulin production.</title>
        <authorList>
            <person name="Fan W."/>
            <person name="Wang S."/>
            <person name="Wang H."/>
            <person name="Wang A."/>
            <person name="Jiang F."/>
            <person name="Liu H."/>
            <person name="Zhao H."/>
            <person name="Xu D."/>
            <person name="Zhang Y."/>
        </authorList>
    </citation>
    <scope>NUCLEOTIDE SEQUENCE [LARGE SCALE GENOMIC DNA]</scope>
    <source>
        <strain evidence="2">cv. Punajuju</strain>
        <tissue evidence="1">Leaves</tissue>
    </source>
</reference>
<gene>
    <name evidence="1" type="ORF">L2E82_45566</name>
</gene>
<proteinExistence type="predicted"/>
<dbReference type="Proteomes" id="UP001055811">
    <property type="component" value="Linkage Group LG08"/>
</dbReference>
<sequence length="124" mass="13753">MFCLVPSRVKPTEIENLNREIASRAQRYLLELLNIEYAAFDGLRNPGFRSGLKILKVSNCPKITVLGISMALEACKSLEYLDVRSCPNVTKADCDDAGLKFPEGCKTGIENLNQQIELTSKLST</sequence>
<dbReference type="EMBL" id="CM042016">
    <property type="protein sequence ID" value="KAI3700925.1"/>
    <property type="molecule type" value="Genomic_DNA"/>
</dbReference>